<dbReference type="InterPro" id="IPR015943">
    <property type="entry name" value="WD40/YVTN_repeat-like_dom_sf"/>
</dbReference>
<dbReference type="Pfam" id="PF10282">
    <property type="entry name" value="Lactonase"/>
    <property type="match status" value="1"/>
</dbReference>
<dbReference type="FunFam" id="2.130.10.10:FF:000306">
    <property type="entry name" value="3-carboxymuconate cyclase"/>
    <property type="match status" value="1"/>
</dbReference>
<organism evidence="3 4">
    <name type="scientific">Paenibacillus faecis</name>
    <dbReference type="NCBI Taxonomy" id="862114"/>
    <lineage>
        <taxon>Bacteria</taxon>
        <taxon>Bacillati</taxon>
        <taxon>Bacillota</taxon>
        <taxon>Bacilli</taxon>
        <taxon>Bacillales</taxon>
        <taxon>Paenibacillaceae</taxon>
        <taxon>Paenibacillus</taxon>
    </lineage>
</organism>
<dbReference type="GO" id="GO:0017057">
    <property type="term" value="F:6-phosphogluconolactonase activity"/>
    <property type="evidence" value="ECO:0007669"/>
    <property type="project" value="TreeGrafter"/>
</dbReference>
<dbReference type="InterPro" id="IPR011048">
    <property type="entry name" value="Haem_d1_sf"/>
</dbReference>
<dbReference type="InterPro" id="IPR050282">
    <property type="entry name" value="Cycloisomerase_2"/>
</dbReference>
<dbReference type="AlphaFoldDB" id="A0A5D0CWT6"/>
<evidence type="ECO:0000256" key="1">
    <source>
        <dbReference type="ARBA" id="ARBA00005564"/>
    </source>
</evidence>
<dbReference type="PANTHER" id="PTHR30344:SF1">
    <property type="entry name" value="6-PHOSPHOGLUCONOLACTONASE"/>
    <property type="match status" value="1"/>
</dbReference>
<accession>A0A5D0CWT6</accession>
<evidence type="ECO:0000313" key="3">
    <source>
        <dbReference type="EMBL" id="TYA14416.1"/>
    </source>
</evidence>
<dbReference type="RefSeq" id="WP_148449958.1">
    <property type="nucleotide sequence ID" value="NZ_VSDO01000001.1"/>
</dbReference>
<dbReference type="InterPro" id="IPR019405">
    <property type="entry name" value="Lactonase_7-beta_prop"/>
</dbReference>
<evidence type="ECO:0000256" key="2">
    <source>
        <dbReference type="SAM" id="MobiDB-lite"/>
    </source>
</evidence>
<comment type="similarity">
    <text evidence="1">Belongs to the cycloisomerase 2 family.</text>
</comment>
<dbReference type="Gene3D" id="2.130.10.10">
    <property type="entry name" value="YVTN repeat-like/Quinoprotein amine dehydrogenase"/>
    <property type="match status" value="1"/>
</dbReference>
<reference evidence="3 4" key="1">
    <citation type="submission" date="2019-08" db="EMBL/GenBank/DDBJ databases">
        <title>Genome sequencing of Paenibacillus faecis DSM 23593(T).</title>
        <authorList>
            <person name="Kook J.-K."/>
            <person name="Park S.-N."/>
            <person name="Lim Y.K."/>
        </authorList>
    </citation>
    <scope>NUCLEOTIDE SEQUENCE [LARGE SCALE GENOMIC DNA]</scope>
    <source>
        <strain evidence="3 4">DSM 23593</strain>
    </source>
</reference>
<dbReference type="PANTHER" id="PTHR30344">
    <property type="entry name" value="6-PHOSPHOGLUCONOLACTONASE-RELATED"/>
    <property type="match status" value="1"/>
</dbReference>
<evidence type="ECO:0000313" key="4">
    <source>
        <dbReference type="Proteomes" id="UP000325218"/>
    </source>
</evidence>
<feature type="region of interest" description="Disordered" evidence="2">
    <location>
        <begin position="141"/>
        <end position="164"/>
    </location>
</feature>
<feature type="compositionally biased region" description="Basic and acidic residues" evidence="2">
    <location>
        <begin position="141"/>
        <end position="157"/>
    </location>
</feature>
<comment type="caution">
    <text evidence="3">The sequence shown here is derived from an EMBL/GenBank/DDBJ whole genome shotgun (WGS) entry which is preliminary data.</text>
</comment>
<dbReference type="GO" id="GO:0005829">
    <property type="term" value="C:cytosol"/>
    <property type="evidence" value="ECO:0007669"/>
    <property type="project" value="TreeGrafter"/>
</dbReference>
<protein>
    <submittedName>
        <fullName evidence="3">Lactonase family protein</fullName>
    </submittedName>
</protein>
<dbReference type="OrthoDB" id="9790815at2"/>
<dbReference type="SUPFAM" id="SSF51004">
    <property type="entry name" value="C-terminal (heme d1) domain of cytochrome cd1-nitrite reductase"/>
    <property type="match status" value="1"/>
</dbReference>
<dbReference type="EMBL" id="VSDO01000001">
    <property type="protein sequence ID" value="TYA14416.1"/>
    <property type="molecule type" value="Genomic_DNA"/>
</dbReference>
<name>A0A5D0CWT6_9BACL</name>
<proteinExistence type="inferred from homology"/>
<dbReference type="Proteomes" id="UP000325218">
    <property type="component" value="Unassembled WGS sequence"/>
</dbReference>
<sequence length="361" mass="39554">MSNLSQRLLIFVGSYAEPDNTGVYVYAFDPVQEDFERLDAVSGFKNPTFLSVDADHRKVYSIAETQNKAGERIGEAVAFAVDPETGRLRELNRSHTIQPSSSHIALDRENRYIALSGYHGGNVGVAKLEEDGLVGPLVDEQQHAGKGADPERQDRPHPHSSLFSPDNRYMLVADLGLDLVRTYAFEAESGTLKPVSDAITPPGSGPRHLAFHPNGKWVFSINEVGNSMTTYRYDADSGRLTPVDTISTLPDHFQGENTTAEVAVSKDGRFLYGSNRGHDSIVQYSIDENSGKLSLVEYVSTEGGHPRHFALTPDGGHLIAANRDANNLVLFRVDRETGRLQFTGKTVTVSKPVCVRPVLFG</sequence>
<gene>
    <name evidence="3" type="ORF">FRY98_01635</name>
</gene>
<keyword evidence="4" id="KW-1185">Reference proteome</keyword>